<organism evidence="1 2">
    <name type="scientific">Serendipita vermifera MAFF 305830</name>
    <dbReference type="NCBI Taxonomy" id="933852"/>
    <lineage>
        <taxon>Eukaryota</taxon>
        <taxon>Fungi</taxon>
        <taxon>Dikarya</taxon>
        <taxon>Basidiomycota</taxon>
        <taxon>Agaricomycotina</taxon>
        <taxon>Agaricomycetes</taxon>
        <taxon>Sebacinales</taxon>
        <taxon>Serendipitaceae</taxon>
        <taxon>Serendipita</taxon>
    </lineage>
</organism>
<keyword evidence="2" id="KW-1185">Reference proteome</keyword>
<reference evidence="1 2" key="1">
    <citation type="submission" date="2014-04" db="EMBL/GenBank/DDBJ databases">
        <authorList>
            <consortium name="DOE Joint Genome Institute"/>
            <person name="Kuo A."/>
            <person name="Zuccaro A."/>
            <person name="Kohler A."/>
            <person name="Nagy L.G."/>
            <person name="Floudas D."/>
            <person name="Copeland A."/>
            <person name="Barry K.W."/>
            <person name="Cichocki N."/>
            <person name="Veneault-Fourrey C."/>
            <person name="LaButti K."/>
            <person name="Lindquist E.A."/>
            <person name="Lipzen A."/>
            <person name="Lundell T."/>
            <person name="Morin E."/>
            <person name="Murat C."/>
            <person name="Sun H."/>
            <person name="Tunlid A."/>
            <person name="Henrissat B."/>
            <person name="Grigoriev I.V."/>
            <person name="Hibbett D.S."/>
            <person name="Martin F."/>
            <person name="Nordberg H.P."/>
            <person name="Cantor M.N."/>
            <person name="Hua S.X."/>
        </authorList>
    </citation>
    <scope>NUCLEOTIDE SEQUENCE [LARGE SCALE GENOMIC DNA]</scope>
    <source>
        <strain evidence="1 2">MAFF 305830</strain>
    </source>
</reference>
<dbReference type="AlphaFoldDB" id="A0A0C3ATI0"/>
<proteinExistence type="predicted"/>
<evidence type="ECO:0000313" key="2">
    <source>
        <dbReference type="Proteomes" id="UP000054097"/>
    </source>
</evidence>
<accession>A0A0C3ATI0</accession>
<sequence length="59" mass="6688">MDDSTTCTRNTKRTITAMRKFFHKPLIRLMAPHGSSLVTKASSPISFHHSSMHRTSQLC</sequence>
<name>A0A0C3ATI0_SERVB</name>
<dbReference type="HOGENOM" id="CLU_2962350_0_0_1"/>
<protein>
    <submittedName>
        <fullName evidence="1">Uncharacterized protein</fullName>
    </submittedName>
</protein>
<gene>
    <name evidence="1" type="ORF">M408DRAFT_160466</name>
</gene>
<dbReference type="EMBL" id="KN824296">
    <property type="protein sequence ID" value="KIM27875.1"/>
    <property type="molecule type" value="Genomic_DNA"/>
</dbReference>
<dbReference type="Proteomes" id="UP000054097">
    <property type="component" value="Unassembled WGS sequence"/>
</dbReference>
<reference evidence="2" key="2">
    <citation type="submission" date="2015-01" db="EMBL/GenBank/DDBJ databases">
        <title>Evolutionary Origins and Diversification of the Mycorrhizal Mutualists.</title>
        <authorList>
            <consortium name="DOE Joint Genome Institute"/>
            <consortium name="Mycorrhizal Genomics Consortium"/>
            <person name="Kohler A."/>
            <person name="Kuo A."/>
            <person name="Nagy L.G."/>
            <person name="Floudas D."/>
            <person name="Copeland A."/>
            <person name="Barry K.W."/>
            <person name="Cichocki N."/>
            <person name="Veneault-Fourrey C."/>
            <person name="LaButti K."/>
            <person name="Lindquist E.A."/>
            <person name="Lipzen A."/>
            <person name="Lundell T."/>
            <person name="Morin E."/>
            <person name="Murat C."/>
            <person name="Riley R."/>
            <person name="Ohm R."/>
            <person name="Sun H."/>
            <person name="Tunlid A."/>
            <person name="Henrissat B."/>
            <person name="Grigoriev I.V."/>
            <person name="Hibbett D.S."/>
            <person name="Martin F."/>
        </authorList>
    </citation>
    <scope>NUCLEOTIDE SEQUENCE [LARGE SCALE GENOMIC DNA]</scope>
    <source>
        <strain evidence="2">MAFF 305830</strain>
    </source>
</reference>
<evidence type="ECO:0000313" key="1">
    <source>
        <dbReference type="EMBL" id="KIM27875.1"/>
    </source>
</evidence>